<dbReference type="AlphaFoldDB" id="A0A5J4U9G4"/>
<dbReference type="EMBL" id="SNRW01018706">
    <property type="protein sequence ID" value="KAA6367079.1"/>
    <property type="molecule type" value="Genomic_DNA"/>
</dbReference>
<proteinExistence type="predicted"/>
<evidence type="ECO:0000313" key="2">
    <source>
        <dbReference type="Proteomes" id="UP000324800"/>
    </source>
</evidence>
<comment type="caution">
    <text evidence="1">The sequence shown here is derived from an EMBL/GenBank/DDBJ whole genome shotgun (WGS) entry which is preliminary data.</text>
</comment>
<protein>
    <submittedName>
        <fullName evidence="1">Uncharacterized protein</fullName>
    </submittedName>
</protein>
<dbReference type="Proteomes" id="UP000324800">
    <property type="component" value="Unassembled WGS sequence"/>
</dbReference>
<gene>
    <name evidence="1" type="ORF">EZS28_037393</name>
</gene>
<evidence type="ECO:0000313" key="1">
    <source>
        <dbReference type="EMBL" id="KAA6367079.1"/>
    </source>
</evidence>
<name>A0A5J4U9G4_9EUKA</name>
<reference evidence="1 2" key="1">
    <citation type="submission" date="2019-03" db="EMBL/GenBank/DDBJ databases">
        <title>Single cell metagenomics reveals metabolic interactions within the superorganism composed of flagellate Streblomastix strix and complex community of Bacteroidetes bacteria on its surface.</title>
        <authorList>
            <person name="Treitli S.C."/>
            <person name="Kolisko M."/>
            <person name="Husnik F."/>
            <person name="Keeling P."/>
            <person name="Hampl V."/>
        </authorList>
    </citation>
    <scope>NUCLEOTIDE SEQUENCE [LARGE SCALE GENOMIC DNA]</scope>
    <source>
        <strain evidence="1">ST1C</strain>
    </source>
</reference>
<sequence>MVYPDISLVPQLSISVLSSRGCFAYTVVVEEHQLDKDDLEEDEEIFGGIEDYSEFSDLIDYYDQELDNVFKFIFYEEVEDPEITLFGVEQEVLLFKSLWIYTIGMLSCQADDSVFVASVFVTDRMPAADSFRFVSLWFYATEKLSCQADDLVFVASVFVIDRMPAADSFRFVSLQTYTIDVLVFIIGI</sequence>
<accession>A0A5J4U9G4</accession>
<organism evidence="1 2">
    <name type="scientific">Streblomastix strix</name>
    <dbReference type="NCBI Taxonomy" id="222440"/>
    <lineage>
        <taxon>Eukaryota</taxon>
        <taxon>Metamonada</taxon>
        <taxon>Preaxostyla</taxon>
        <taxon>Oxymonadida</taxon>
        <taxon>Streblomastigidae</taxon>
        <taxon>Streblomastix</taxon>
    </lineage>
</organism>